<dbReference type="Proteomes" id="UP001153954">
    <property type="component" value="Unassembled WGS sequence"/>
</dbReference>
<organism evidence="1 2">
    <name type="scientific">Euphydryas editha</name>
    <name type="common">Edith's checkerspot</name>
    <dbReference type="NCBI Taxonomy" id="104508"/>
    <lineage>
        <taxon>Eukaryota</taxon>
        <taxon>Metazoa</taxon>
        <taxon>Ecdysozoa</taxon>
        <taxon>Arthropoda</taxon>
        <taxon>Hexapoda</taxon>
        <taxon>Insecta</taxon>
        <taxon>Pterygota</taxon>
        <taxon>Neoptera</taxon>
        <taxon>Endopterygota</taxon>
        <taxon>Lepidoptera</taxon>
        <taxon>Glossata</taxon>
        <taxon>Ditrysia</taxon>
        <taxon>Papilionoidea</taxon>
        <taxon>Nymphalidae</taxon>
        <taxon>Nymphalinae</taxon>
        <taxon>Euphydryas</taxon>
    </lineage>
</organism>
<sequence>MDCNVKLNKIIYNDSKTASNIQLGRTKMEALVSEVLGPYVLQTLLNDLNTPNLYFCLQTDATKVKDFIEFTEKSIGQKWQHI</sequence>
<comment type="caution">
    <text evidence="1">The sequence shown here is derived from an EMBL/GenBank/DDBJ whole genome shotgun (WGS) entry which is preliminary data.</text>
</comment>
<dbReference type="AlphaFoldDB" id="A0AAU9TZ26"/>
<proteinExistence type="predicted"/>
<accession>A0AAU9TZ26</accession>
<reference evidence="1" key="1">
    <citation type="submission" date="2022-03" db="EMBL/GenBank/DDBJ databases">
        <authorList>
            <person name="Tunstrom K."/>
        </authorList>
    </citation>
    <scope>NUCLEOTIDE SEQUENCE</scope>
</reference>
<evidence type="ECO:0000313" key="1">
    <source>
        <dbReference type="EMBL" id="CAH2091011.1"/>
    </source>
</evidence>
<dbReference type="EMBL" id="CAKOGL010000010">
    <property type="protein sequence ID" value="CAH2091011.1"/>
    <property type="molecule type" value="Genomic_DNA"/>
</dbReference>
<gene>
    <name evidence="1" type="ORF">EEDITHA_LOCUS6911</name>
</gene>
<protein>
    <submittedName>
        <fullName evidence="1">Uncharacterized protein</fullName>
    </submittedName>
</protein>
<keyword evidence="2" id="KW-1185">Reference proteome</keyword>
<evidence type="ECO:0000313" key="2">
    <source>
        <dbReference type="Proteomes" id="UP001153954"/>
    </source>
</evidence>
<name>A0AAU9TZ26_EUPED</name>